<dbReference type="PROSITE" id="PS50405">
    <property type="entry name" value="GST_CTER"/>
    <property type="match status" value="1"/>
</dbReference>
<dbReference type="Gene3D" id="3.40.30.10">
    <property type="entry name" value="Glutaredoxin"/>
    <property type="match status" value="1"/>
</dbReference>
<dbReference type="Proteomes" id="UP000813444">
    <property type="component" value="Unassembled WGS sequence"/>
</dbReference>
<feature type="domain" description="GST N-terminal" evidence="2">
    <location>
        <begin position="1"/>
        <end position="89"/>
    </location>
</feature>
<evidence type="ECO:0000259" key="3">
    <source>
        <dbReference type="PROSITE" id="PS50405"/>
    </source>
</evidence>
<dbReference type="Gene3D" id="1.20.1050.10">
    <property type="match status" value="1"/>
</dbReference>
<dbReference type="PANTHER" id="PTHR44051">
    <property type="entry name" value="GLUTATHIONE S-TRANSFERASE-RELATED"/>
    <property type="match status" value="1"/>
</dbReference>
<organism evidence="4 5">
    <name type="scientific">Stachybotrys elegans</name>
    <dbReference type="NCBI Taxonomy" id="80388"/>
    <lineage>
        <taxon>Eukaryota</taxon>
        <taxon>Fungi</taxon>
        <taxon>Dikarya</taxon>
        <taxon>Ascomycota</taxon>
        <taxon>Pezizomycotina</taxon>
        <taxon>Sordariomycetes</taxon>
        <taxon>Hypocreomycetidae</taxon>
        <taxon>Hypocreales</taxon>
        <taxon>Stachybotryaceae</taxon>
        <taxon>Stachybotrys</taxon>
    </lineage>
</organism>
<dbReference type="SFLD" id="SFLDS00019">
    <property type="entry name" value="Glutathione_Transferase_(cytos"/>
    <property type="match status" value="1"/>
</dbReference>
<dbReference type="Pfam" id="PF00043">
    <property type="entry name" value="GST_C"/>
    <property type="match status" value="1"/>
</dbReference>
<evidence type="ECO:0000259" key="2">
    <source>
        <dbReference type="PROSITE" id="PS50404"/>
    </source>
</evidence>
<dbReference type="Pfam" id="PF13409">
    <property type="entry name" value="GST_N_2"/>
    <property type="match status" value="1"/>
</dbReference>
<evidence type="ECO:0000256" key="1">
    <source>
        <dbReference type="ARBA" id="ARBA00007409"/>
    </source>
</evidence>
<reference evidence="4" key="1">
    <citation type="journal article" date="2021" name="Nat. Commun.">
        <title>Genetic determinants of endophytism in the Arabidopsis root mycobiome.</title>
        <authorList>
            <person name="Mesny F."/>
            <person name="Miyauchi S."/>
            <person name="Thiergart T."/>
            <person name="Pickel B."/>
            <person name="Atanasova L."/>
            <person name="Karlsson M."/>
            <person name="Huettel B."/>
            <person name="Barry K.W."/>
            <person name="Haridas S."/>
            <person name="Chen C."/>
            <person name="Bauer D."/>
            <person name="Andreopoulos W."/>
            <person name="Pangilinan J."/>
            <person name="LaButti K."/>
            <person name="Riley R."/>
            <person name="Lipzen A."/>
            <person name="Clum A."/>
            <person name="Drula E."/>
            <person name="Henrissat B."/>
            <person name="Kohler A."/>
            <person name="Grigoriev I.V."/>
            <person name="Martin F.M."/>
            <person name="Hacquard S."/>
        </authorList>
    </citation>
    <scope>NUCLEOTIDE SEQUENCE</scope>
    <source>
        <strain evidence="4">MPI-CAGE-CH-0235</strain>
    </source>
</reference>
<accession>A0A8K0WMF2</accession>
<evidence type="ECO:0000313" key="4">
    <source>
        <dbReference type="EMBL" id="KAH7305992.1"/>
    </source>
</evidence>
<gene>
    <name evidence="4" type="ORF">B0I35DRAFT_111206</name>
</gene>
<keyword evidence="5" id="KW-1185">Reference proteome</keyword>
<comment type="caution">
    <text evidence="4">The sequence shown here is derived from an EMBL/GenBank/DDBJ whole genome shotgun (WGS) entry which is preliminary data.</text>
</comment>
<dbReference type="InterPro" id="IPR010987">
    <property type="entry name" value="Glutathione-S-Trfase_C-like"/>
</dbReference>
<comment type="similarity">
    <text evidence="1">Belongs to the GST superfamily.</text>
</comment>
<dbReference type="InterPro" id="IPR004046">
    <property type="entry name" value="GST_C"/>
</dbReference>
<proteinExistence type="inferred from homology"/>
<protein>
    <submittedName>
        <fullName evidence="4">Glutathione S-transferase</fullName>
    </submittedName>
</protein>
<dbReference type="PROSITE" id="PS50404">
    <property type="entry name" value="GST_NTER"/>
    <property type="match status" value="1"/>
</dbReference>
<sequence length="224" mass="25350">MPQYTLYRANGSCSFAVNNLLRELSIPFDAVLMKLGPDGYAAADGTMTNAQYRSIHHAGQVPALKIDDEVLTEVPAILTYLASLAPPERNLLGSDGLSRARVVEWTNWISGFLHGYAVAMYWRPTRFTDNPDHYPALSARGALLSHTYYQRIDDWFREHDHMVGGADTIADYYVFVFWRMGMEMGIAMHDKFPNFGRFARRMESKPSVLATFEDEGLAPSFPRE</sequence>
<dbReference type="InterPro" id="IPR036249">
    <property type="entry name" value="Thioredoxin-like_sf"/>
</dbReference>
<dbReference type="SUPFAM" id="SSF47616">
    <property type="entry name" value="GST C-terminal domain-like"/>
    <property type="match status" value="1"/>
</dbReference>
<name>A0A8K0WMF2_9HYPO</name>
<dbReference type="EMBL" id="JAGPNK010000017">
    <property type="protein sequence ID" value="KAH7305992.1"/>
    <property type="molecule type" value="Genomic_DNA"/>
</dbReference>
<dbReference type="InterPro" id="IPR040079">
    <property type="entry name" value="Glutathione_S-Trfase"/>
</dbReference>
<dbReference type="SUPFAM" id="SSF52833">
    <property type="entry name" value="Thioredoxin-like"/>
    <property type="match status" value="1"/>
</dbReference>
<dbReference type="AlphaFoldDB" id="A0A8K0WMF2"/>
<dbReference type="PANTHER" id="PTHR44051:SF8">
    <property type="entry name" value="GLUTATHIONE S-TRANSFERASE GSTA"/>
    <property type="match status" value="1"/>
</dbReference>
<evidence type="ECO:0000313" key="5">
    <source>
        <dbReference type="Proteomes" id="UP000813444"/>
    </source>
</evidence>
<dbReference type="CDD" id="cd03057">
    <property type="entry name" value="GST_N_Beta"/>
    <property type="match status" value="1"/>
</dbReference>
<feature type="domain" description="GST C-terminal" evidence="3">
    <location>
        <begin position="95"/>
        <end position="221"/>
    </location>
</feature>
<dbReference type="InterPro" id="IPR036282">
    <property type="entry name" value="Glutathione-S-Trfase_C_sf"/>
</dbReference>
<dbReference type="InterPro" id="IPR004045">
    <property type="entry name" value="Glutathione_S-Trfase_N"/>
</dbReference>
<dbReference type="OrthoDB" id="2309723at2759"/>